<name>A0A0A9DFC8_ARUDO</name>
<organism evidence="1">
    <name type="scientific">Arundo donax</name>
    <name type="common">Giant reed</name>
    <name type="synonym">Donax arundinaceus</name>
    <dbReference type="NCBI Taxonomy" id="35708"/>
    <lineage>
        <taxon>Eukaryota</taxon>
        <taxon>Viridiplantae</taxon>
        <taxon>Streptophyta</taxon>
        <taxon>Embryophyta</taxon>
        <taxon>Tracheophyta</taxon>
        <taxon>Spermatophyta</taxon>
        <taxon>Magnoliopsida</taxon>
        <taxon>Liliopsida</taxon>
        <taxon>Poales</taxon>
        <taxon>Poaceae</taxon>
        <taxon>PACMAD clade</taxon>
        <taxon>Arundinoideae</taxon>
        <taxon>Arundineae</taxon>
        <taxon>Arundo</taxon>
    </lineage>
</organism>
<dbReference type="AlphaFoldDB" id="A0A0A9DFC8"/>
<proteinExistence type="predicted"/>
<reference evidence="1" key="1">
    <citation type="submission" date="2014-09" db="EMBL/GenBank/DDBJ databases">
        <authorList>
            <person name="Magalhaes I.L.F."/>
            <person name="Oliveira U."/>
            <person name="Santos F.R."/>
            <person name="Vidigal T.H.D.A."/>
            <person name="Brescovit A.D."/>
            <person name="Santos A.J."/>
        </authorList>
    </citation>
    <scope>NUCLEOTIDE SEQUENCE</scope>
    <source>
        <tissue evidence="1">Shoot tissue taken approximately 20 cm above the soil surface</tissue>
    </source>
</reference>
<reference evidence="1" key="2">
    <citation type="journal article" date="2015" name="Data Brief">
        <title>Shoot transcriptome of the giant reed, Arundo donax.</title>
        <authorList>
            <person name="Barrero R.A."/>
            <person name="Guerrero F.D."/>
            <person name="Moolhuijzen P."/>
            <person name="Goolsby J.A."/>
            <person name="Tidwell J."/>
            <person name="Bellgard S.E."/>
            <person name="Bellgard M.I."/>
        </authorList>
    </citation>
    <scope>NUCLEOTIDE SEQUENCE</scope>
    <source>
        <tissue evidence="1">Shoot tissue taken approximately 20 cm above the soil surface</tissue>
    </source>
</reference>
<dbReference type="EMBL" id="GBRH01210601">
    <property type="protein sequence ID" value="JAD87294.1"/>
    <property type="molecule type" value="Transcribed_RNA"/>
</dbReference>
<protein>
    <submittedName>
        <fullName evidence="1">Uncharacterized protein</fullName>
    </submittedName>
</protein>
<sequence length="38" mass="4691">MNSSWFICLFPRLKFIMHTYHLILHALHYGKMIENRMP</sequence>
<accession>A0A0A9DFC8</accession>
<evidence type="ECO:0000313" key="1">
    <source>
        <dbReference type="EMBL" id="JAD87294.1"/>
    </source>
</evidence>